<feature type="transmembrane region" description="Helical" evidence="1">
    <location>
        <begin position="34"/>
        <end position="52"/>
    </location>
</feature>
<keyword evidence="1" id="KW-0812">Transmembrane</keyword>
<protein>
    <submittedName>
        <fullName evidence="2">Heme O synthase, protoheme IX farnesyltransferase COX10-CtaB</fullName>
        <ecNumber evidence="2">2.5.1.-</ecNumber>
    </submittedName>
</protein>
<name>A0A3B0S184_9ZZZZ</name>
<keyword evidence="2" id="KW-0808">Transferase</keyword>
<reference evidence="2" key="1">
    <citation type="submission" date="2018-06" db="EMBL/GenBank/DDBJ databases">
        <authorList>
            <person name="Zhirakovskaya E."/>
        </authorList>
    </citation>
    <scope>NUCLEOTIDE SEQUENCE</scope>
</reference>
<proteinExistence type="predicted"/>
<dbReference type="GO" id="GO:0016740">
    <property type="term" value="F:transferase activity"/>
    <property type="evidence" value="ECO:0007669"/>
    <property type="project" value="UniProtKB-KW"/>
</dbReference>
<dbReference type="EC" id="2.5.1.-" evidence="2"/>
<evidence type="ECO:0000313" key="2">
    <source>
        <dbReference type="EMBL" id="VAV99660.1"/>
    </source>
</evidence>
<feature type="transmembrane region" description="Helical" evidence="1">
    <location>
        <begin position="83"/>
        <end position="100"/>
    </location>
</feature>
<keyword evidence="1" id="KW-0472">Membrane</keyword>
<feature type="transmembrane region" description="Helical" evidence="1">
    <location>
        <begin position="12"/>
        <end position="28"/>
    </location>
</feature>
<dbReference type="AlphaFoldDB" id="A0A3B0S184"/>
<organism evidence="2">
    <name type="scientific">hydrothermal vent metagenome</name>
    <dbReference type="NCBI Taxonomy" id="652676"/>
    <lineage>
        <taxon>unclassified sequences</taxon>
        <taxon>metagenomes</taxon>
        <taxon>ecological metagenomes</taxon>
    </lineage>
</organism>
<evidence type="ECO:0000256" key="1">
    <source>
        <dbReference type="SAM" id="Phobius"/>
    </source>
</evidence>
<keyword evidence="1" id="KW-1133">Transmembrane helix</keyword>
<sequence>MVKGPASTRRQIFVYALLVSIAGFLPVLTGLGGYIYAATSVAGGLLFLWLSLRVLLSRAGDETGTAKADLYEVKKGDKAARNLFAFSILYLFILFAALLVEHGAGLYSPTPFAFFTGLVS</sequence>
<dbReference type="EMBL" id="UOEE01000279">
    <property type="protein sequence ID" value="VAV99660.1"/>
    <property type="molecule type" value="Genomic_DNA"/>
</dbReference>
<gene>
    <name evidence="2" type="ORF">MNBD_ALPHA06-540</name>
</gene>
<accession>A0A3B0S184</accession>